<feature type="region of interest" description="Disordered" evidence="6">
    <location>
        <begin position="77"/>
        <end position="216"/>
    </location>
</feature>
<dbReference type="PROSITE" id="PS50102">
    <property type="entry name" value="RRM"/>
    <property type="match status" value="5"/>
</dbReference>
<reference evidence="8 9" key="1">
    <citation type="submission" date="2019-04" db="EMBL/GenBank/DDBJ databases">
        <authorList>
            <consortium name="Wellcome Sanger Institute Data Sharing"/>
        </authorList>
    </citation>
    <scope>NUCLEOTIDE SEQUENCE [LARGE SCALE GENOMIC DNA]</scope>
</reference>
<reference evidence="8" key="2">
    <citation type="submission" date="2025-08" db="UniProtKB">
        <authorList>
            <consortium name="Ensembl"/>
        </authorList>
    </citation>
    <scope>IDENTIFICATION</scope>
</reference>
<keyword evidence="4" id="KW-0539">Nucleus</keyword>
<dbReference type="SMART" id="SM00360">
    <property type="entry name" value="RRM"/>
    <property type="match status" value="6"/>
</dbReference>
<dbReference type="CDD" id="cd12567">
    <property type="entry name" value="RRM3_RBM19"/>
    <property type="match status" value="1"/>
</dbReference>
<reference evidence="8" key="3">
    <citation type="submission" date="2025-09" db="UniProtKB">
        <authorList>
            <consortium name="Ensembl"/>
        </authorList>
    </citation>
    <scope>IDENTIFICATION</scope>
</reference>
<dbReference type="FunFam" id="3.30.70.330:FF:000608">
    <property type="entry name" value="RNA binding motif protein 19"/>
    <property type="match status" value="1"/>
</dbReference>
<dbReference type="Proteomes" id="UP000694397">
    <property type="component" value="Chromosome 21"/>
</dbReference>
<sequence>MSRLIVKNLPSGMKEERLRAMFSAFGTLTDCVLKFTKEGKFRRFAFVGFREEEDAERATRHFHRSFVDTSRISVERCKSFGDPTKPRAWSRRSHRSATPTEEEEEPQEKKEKEKKKKRKEEEEESSLEQDENFQEFLAVHQNRAHIPTWANDTPTRAANPQPAPHERQEDKVKHKGAKDDYLNFDSDESDEDLEQEEDQEDEDECPTKEALESSLSDMDYLRSKVVSVKGSSVDAEGQDSDEDAKEELLAQLQAGGASESEDKDSAQRAKVEPTTDFTVKLRGAPFNVTEQQVREFMTPLKPVAIRIVRNAYGNKTGYVFVDLRSAEEVEKALRKDKDYMGGRYIEVFQASGDGGSSKRAPCTEEKGGQNRSFQRQIREDEEEEEVSESGRLFVRNLPYTCNERELSDIFAQYGPLAEVHFPIDGLTKKPKGFAFVTYMIPEHAVRALAELDGHVFQGRMLHILPSTLKKEKAEQDPSGPGSSSFKKQRDAKQKAGSTSSHNWNTLFLGTNAVADAIAEKYSTTKSQVLDHESQGSLAVRMALGETQIVQETRQFLLDNHICLDSFSQAAGPRSNAVLLVKNLPAGVKVSELEAVFSPHGSLGRVLLPPSGLTAIVEFLEFSEAKRAFTRLAYTKVSGTAPVPCITLSIPRVEAQEQRADAAASGDEEEEEEESVPGCTLFVKNLNFSTSEETLAEVASPALLQLCFCRTSWMCRAWCDLLSMGYGFVRYKTPKAAQKALRQLQHCTVDDHQLELKLSERATSARTKQTARKQTTSKILVRNVPFQATAKELRELFGTFGELKSVRLPKKVSGTGAHRGFCFVDFLTKQDAKKAFGSLCHSTHLYGRRLVLEWADSEETIEALRRKTAERFHGEAPRPVFPAPARGRCGAALCLLALSSQKGWISHVESPW</sequence>
<evidence type="ECO:0000259" key="7">
    <source>
        <dbReference type="PROSITE" id="PS50102"/>
    </source>
</evidence>
<evidence type="ECO:0000256" key="1">
    <source>
        <dbReference type="ARBA" id="ARBA00004123"/>
    </source>
</evidence>
<evidence type="ECO:0000256" key="6">
    <source>
        <dbReference type="SAM" id="MobiDB-lite"/>
    </source>
</evidence>
<comment type="subcellular location">
    <subcellularLocation>
        <location evidence="1">Nucleus</location>
    </subcellularLocation>
</comment>
<dbReference type="CDD" id="cd12502">
    <property type="entry name" value="RRM2_RMB19"/>
    <property type="match status" value="1"/>
</dbReference>
<dbReference type="CDD" id="cd12564">
    <property type="entry name" value="RRM1_RBM19"/>
    <property type="match status" value="1"/>
</dbReference>
<dbReference type="SUPFAM" id="SSF54928">
    <property type="entry name" value="RNA-binding domain, RBD"/>
    <property type="match status" value="5"/>
</dbReference>
<dbReference type="FunFam" id="3.30.70.330:FF:000240">
    <property type="entry name" value="RNA binding motif protein 19"/>
    <property type="match status" value="1"/>
</dbReference>
<dbReference type="GO" id="GO:0003729">
    <property type="term" value="F:mRNA binding"/>
    <property type="evidence" value="ECO:0007669"/>
    <property type="project" value="TreeGrafter"/>
</dbReference>
<accession>A0A8C9WQ89</accession>
<evidence type="ECO:0000256" key="3">
    <source>
        <dbReference type="ARBA" id="ARBA00022884"/>
    </source>
</evidence>
<dbReference type="FunFam" id="3.30.70.330:FF:000738">
    <property type="entry name" value="RNA-binding motif protein 19"/>
    <property type="match status" value="1"/>
</dbReference>
<feature type="domain" description="RRM" evidence="7">
    <location>
        <begin position="2"/>
        <end position="79"/>
    </location>
</feature>
<dbReference type="Gene3D" id="3.30.70.330">
    <property type="match status" value="6"/>
</dbReference>
<dbReference type="PANTHER" id="PTHR48039">
    <property type="entry name" value="RNA-BINDING MOTIF PROTEIN 14B"/>
    <property type="match status" value="1"/>
</dbReference>
<dbReference type="InterPro" id="IPR035979">
    <property type="entry name" value="RBD_domain_sf"/>
</dbReference>
<dbReference type="AlphaFoldDB" id="A0A8C9WQ89"/>
<dbReference type="InterPro" id="IPR034418">
    <property type="entry name" value="RMB19_RRM1"/>
</dbReference>
<feature type="compositionally biased region" description="Basic and acidic residues" evidence="6">
    <location>
        <begin position="263"/>
        <end position="272"/>
    </location>
</feature>
<evidence type="ECO:0000256" key="2">
    <source>
        <dbReference type="ARBA" id="ARBA00022737"/>
    </source>
</evidence>
<dbReference type="InterPro" id="IPR034421">
    <property type="entry name" value="RBM19_RRM6"/>
</dbReference>
<feature type="domain" description="RRM" evidence="7">
    <location>
        <begin position="776"/>
        <end position="856"/>
    </location>
</feature>
<feature type="domain" description="RRM" evidence="7">
    <location>
        <begin position="390"/>
        <end position="468"/>
    </location>
</feature>
<dbReference type="InterPro" id="IPR034417">
    <property type="entry name" value="RMB19_RRM2"/>
</dbReference>
<dbReference type="InterPro" id="IPR051945">
    <property type="entry name" value="RRM_MRD1_RNA_proc_ribogen"/>
</dbReference>
<dbReference type="CDD" id="cd12571">
    <property type="entry name" value="RRM6_RBM19"/>
    <property type="match status" value="1"/>
</dbReference>
<keyword evidence="9" id="KW-1185">Reference proteome</keyword>
<name>A0A8C9WQ89_SCLFO</name>
<dbReference type="Ensembl" id="ENSSFOT00015040809.1">
    <property type="protein sequence ID" value="ENSSFOP00015076502.1"/>
    <property type="gene ID" value="ENSSFOG00015005124.2"/>
</dbReference>
<dbReference type="InterPro" id="IPR034419">
    <property type="entry name" value="RBM19_RRM3"/>
</dbReference>
<feature type="region of interest" description="Disordered" evidence="6">
    <location>
        <begin position="469"/>
        <end position="499"/>
    </location>
</feature>
<feature type="region of interest" description="Disordered" evidence="6">
    <location>
        <begin position="253"/>
        <end position="272"/>
    </location>
</feature>
<evidence type="ECO:0000256" key="5">
    <source>
        <dbReference type="PROSITE-ProRule" id="PRU00176"/>
    </source>
</evidence>
<proteinExistence type="predicted"/>
<feature type="domain" description="RRM" evidence="7">
    <location>
        <begin position="277"/>
        <end position="352"/>
    </location>
</feature>
<evidence type="ECO:0000256" key="4">
    <source>
        <dbReference type="ARBA" id="ARBA00023242"/>
    </source>
</evidence>
<keyword evidence="2" id="KW-0677">Repeat</keyword>
<evidence type="ECO:0000313" key="9">
    <source>
        <dbReference type="Proteomes" id="UP000694397"/>
    </source>
</evidence>
<feature type="compositionally biased region" description="Acidic residues" evidence="6">
    <location>
        <begin position="185"/>
        <end position="204"/>
    </location>
</feature>
<dbReference type="InterPro" id="IPR012677">
    <property type="entry name" value="Nucleotide-bd_a/b_plait_sf"/>
</dbReference>
<dbReference type="Pfam" id="PF00076">
    <property type="entry name" value="RRM_1"/>
    <property type="match status" value="6"/>
</dbReference>
<feature type="compositionally biased region" description="Basic and acidic residues" evidence="6">
    <location>
        <begin position="164"/>
        <end position="181"/>
    </location>
</feature>
<feature type="region of interest" description="Disordered" evidence="6">
    <location>
        <begin position="352"/>
        <end position="385"/>
    </location>
</feature>
<feature type="compositionally biased region" description="Acidic residues" evidence="6">
    <location>
        <begin position="121"/>
        <end position="133"/>
    </location>
</feature>
<dbReference type="InterPro" id="IPR000504">
    <property type="entry name" value="RRM_dom"/>
</dbReference>
<feature type="domain" description="RRM" evidence="7">
    <location>
        <begin position="678"/>
        <end position="760"/>
    </location>
</feature>
<gene>
    <name evidence="8" type="primary">RBM19</name>
    <name evidence="8" type="synonym">rbm19</name>
</gene>
<dbReference type="GO" id="GO:0005730">
    <property type="term" value="C:nucleolus"/>
    <property type="evidence" value="ECO:0007669"/>
    <property type="project" value="TreeGrafter"/>
</dbReference>
<organism evidence="8 9">
    <name type="scientific">Scleropages formosus</name>
    <name type="common">Asian bonytongue</name>
    <name type="synonym">Osteoglossum formosum</name>
    <dbReference type="NCBI Taxonomy" id="113540"/>
    <lineage>
        <taxon>Eukaryota</taxon>
        <taxon>Metazoa</taxon>
        <taxon>Chordata</taxon>
        <taxon>Craniata</taxon>
        <taxon>Vertebrata</taxon>
        <taxon>Euteleostomi</taxon>
        <taxon>Actinopterygii</taxon>
        <taxon>Neopterygii</taxon>
        <taxon>Teleostei</taxon>
        <taxon>Osteoglossocephala</taxon>
        <taxon>Osteoglossomorpha</taxon>
        <taxon>Osteoglossiformes</taxon>
        <taxon>Osteoglossidae</taxon>
        <taxon>Scleropages</taxon>
    </lineage>
</organism>
<protein>
    <submittedName>
        <fullName evidence="8">RNA binding motif protein 19</fullName>
    </submittedName>
</protein>
<keyword evidence="3 5" id="KW-0694">RNA-binding</keyword>
<dbReference type="FunFam" id="3.30.70.330:FF:000740">
    <property type="entry name" value="RNA binding motif protein 19"/>
    <property type="match status" value="1"/>
</dbReference>
<dbReference type="GeneTree" id="ENSGT00840000129953"/>
<evidence type="ECO:0000313" key="8">
    <source>
        <dbReference type="Ensembl" id="ENSSFOP00015076502.1"/>
    </source>
</evidence>
<dbReference type="PANTHER" id="PTHR48039:SF5">
    <property type="entry name" value="RNA-BINDING PROTEIN 28"/>
    <property type="match status" value="1"/>
</dbReference>